<name>Q31HP7_HYDCU</name>
<dbReference type="KEGG" id="tcx:Tcr_0730"/>
<protein>
    <submittedName>
        <fullName evidence="2">Positive regulator of sigma(E), RseC/MucC</fullName>
    </submittedName>
</protein>
<organism evidence="2">
    <name type="scientific">Hydrogenovibrio crunogenus (strain DSM 25203 / XCL-2)</name>
    <name type="common">Thiomicrospira crunogena</name>
    <dbReference type="NCBI Taxonomy" id="317025"/>
    <lineage>
        <taxon>Bacteria</taxon>
        <taxon>Pseudomonadati</taxon>
        <taxon>Pseudomonadota</taxon>
        <taxon>Gammaproteobacteria</taxon>
        <taxon>Thiotrichales</taxon>
        <taxon>Piscirickettsiaceae</taxon>
        <taxon>Hydrogenovibrio</taxon>
    </lineage>
</organism>
<dbReference type="PANTHER" id="PTHR35867:SF1">
    <property type="entry name" value="PROTEIN RSEC"/>
    <property type="match status" value="1"/>
</dbReference>
<accession>Q31HP7</accession>
<dbReference type="OrthoDB" id="9795854at2"/>
<dbReference type="InterPro" id="IPR007359">
    <property type="entry name" value="SigmaE_reg_RseC_MucC"/>
</dbReference>
<reference evidence="2" key="1">
    <citation type="submission" date="2006-07" db="EMBL/GenBank/DDBJ databases">
        <title>Complete sequence of Thiomicrospira crunogena XCL-2.</title>
        <authorList>
            <consortium name="US DOE Joint Genome Institute"/>
            <person name="Copeland A."/>
            <person name="Lucas S."/>
            <person name="Lapidus A."/>
            <person name="Barry K."/>
            <person name="Detter J.C."/>
            <person name="Glavina del Rio T."/>
            <person name="Hammon N."/>
            <person name="Israni S."/>
            <person name="Dalin E."/>
            <person name="Tice H."/>
            <person name="Pitluck S."/>
            <person name="Chain P."/>
            <person name="Malfatti S."/>
            <person name="Shin M."/>
            <person name="Vergez L."/>
            <person name="Schmutz J."/>
            <person name="Larimer F."/>
            <person name="Land M."/>
            <person name="Hauser L."/>
            <person name="Kyrpides N."/>
            <person name="Lykidis A."/>
            <person name="Scott K.M."/>
            <person name="Sievert S."/>
            <person name="Kerfeld C."/>
            <person name="Freyermuth S."/>
            <person name="Dobrinski K."/>
            <person name="Boller A."/>
            <person name="Fitzpatrick K."/>
            <person name="Thoma P."/>
            <person name="Moore J."/>
            <person name="Richardson P."/>
        </authorList>
    </citation>
    <scope>NUCLEOTIDE SEQUENCE</scope>
    <source>
        <strain evidence="2">XCL-2</strain>
    </source>
</reference>
<dbReference type="Pfam" id="PF04246">
    <property type="entry name" value="RseC_MucC"/>
    <property type="match status" value="1"/>
</dbReference>
<feature type="transmembrane region" description="Helical" evidence="1">
    <location>
        <begin position="100"/>
        <end position="126"/>
    </location>
</feature>
<dbReference type="STRING" id="317025.Tcr_0730"/>
<gene>
    <name evidence="2" type="ordered locus">Tcr_0730</name>
</gene>
<dbReference type="PANTHER" id="PTHR35867">
    <property type="entry name" value="PROTEIN RSEC"/>
    <property type="match status" value="1"/>
</dbReference>
<dbReference type="AlphaFoldDB" id="Q31HP7"/>
<dbReference type="EMBL" id="CP000109">
    <property type="protein sequence ID" value="ABB41326.1"/>
    <property type="molecule type" value="Genomic_DNA"/>
</dbReference>
<dbReference type="HOGENOM" id="CLU_124911_0_2_6"/>
<keyword evidence="1" id="KW-0812">Transmembrane</keyword>
<sequence>MKGRNVLQTEVETESTSDAGELLAQGRVEKVEDGMAYVSTQRETGCSGCQTQKSCGTSVLAQLFSPKSTAPIQVINTLEAKEGDEVILSMDESQLIKHSLMGYGLPLLGLFIGAILFKIAIASFFQVPSQDGVAIVGGVIGLLLGWGITKKYYRPQLPVLKQIVQSS</sequence>
<keyword evidence="1" id="KW-1133">Transmembrane helix</keyword>
<proteinExistence type="predicted"/>
<evidence type="ECO:0000313" key="2">
    <source>
        <dbReference type="EMBL" id="ABB41326.1"/>
    </source>
</evidence>
<feature type="transmembrane region" description="Helical" evidence="1">
    <location>
        <begin position="132"/>
        <end position="149"/>
    </location>
</feature>
<keyword evidence="1" id="KW-0472">Membrane</keyword>
<evidence type="ECO:0000256" key="1">
    <source>
        <dbReference type="SAM" id="Phobius"/>
    </source>
</evidence>
<dbReference type="eggNOG" id="COG3086">
    <property type="taxonomic scope" value="Bacteria"/>
</dbReference>